<dbReference type="SUPFAM" id="SSF109993">
    <property type="entry name" value="VPS9 domain"/>
    <property type="match status" value="1"/>
</dbReference>
<accession>A0A6A6HF84</accession>
<feature type="compositionally biased region" description="Polar residues" evidence="1">
    <location>
        <begin position="533"/>
        <end position="543"/>
    </location>
</feature>
<dbReference type="GO" id="GO:0005829">
    <property type="term" value="C:cytosol"/>
    <property type="evidence" value="ECO:0007669"/>
    <property type="project" value="TreeGrafter"/>
</dbReference>
<evidence type="ECO:0000259" key="2">
    <source>
        <dbReference type="PROSITE" id="PS51205"/>
    </source>
</evidence>
<dbReference type="PROSITE" id="PS51205">
    <property type="entry name" value="VPS9"/>
    <property type="match status" value="1"/>
</dbReference>
<feature type="compositionally biased region" description="Polar residues" evidence="1">
    <location>
        <begin position="1"/>
        <end position="23"/>
    </location>
</feature>
<feature type="compositionally biased region" description="Basic and acidic residues" evidence="1">
    <location>
        <begin position="151"/>
        <end position="162"/>
    </location>
</feature>
<dbReference type="InterPro" id="IPR037191">
    <property type="entry name" value="VPS9_dom_sf"/>
</dbReference>
<proteinExistence type="predicted"/>
<feature type="compositionally biased region" description="Low complexity" evidence="1">
    <location>
        <begin position="451"/>
        <end position="463"/>
    </location>
</feature>
<gene>
    <name evidence="3" type="ORF">EV356DRAFT_574675</name>
</gene>
<feature type="domain" description="VPS9" evidence="2">
    <location>
        <begin position="239"/>
        <end position="396"/>
    </location>
</feature>
<feature type="region of interest" description="Disordered" evidence="1">
    <location>
        <begin position="615"/>
        <end position="640"/>
    </location>
</feature>
<evidence type="ECO:0000313" key="4">
    <source>
        <dbReference type="Proteomes" id="UP000800092"/>
    </source>
</evidence>
<dbReference type="GO" id="GO:0016192">
    <property type="term" value="P:vesicle-mediated transport"/>
    <property type="evidence" value="ECO:0007669"/>
    <property type="project" value="InterPro"/>
</dbReference>
<dbReference type="Gene3D" id="1.20.1050.80">
    <property type="entry name" value="VPS9 domain"/>
    <property type="match status" value="1"/>
</dbReference>
<organism evidence="3 4">
    <name type="scientific">Viridothelium virens</name>
    <name type="common">Speckled blister lichen</name>
    <name type="synonym">Trypethelium virens</name>
    <dbReference type="NCBI Taxonomy" id="1048519"/>
    <lineage>
        <taxon>Eukaryota</taxon>
        <taxon>Fungi</taxon>
        <taxon>Dikarya</taxon>
        <taxon>Ascomycota</taxon>
        <taxon>Pezizomycotina</taxon>
        <taxon>Dothideomycetes</taxon>
        <taxon>Dothideomycetes incertae sedis</taxon>
        <taxon>Trypetheliales</taxon>
        <taxon>Trypetheliaceae</taxon>
        <taxon>Viridothelium</taxon>
    </lineage>
</organism>
<name>A0A6A6HF84_VIRVR</name>
<evidence type="ECO:0000256" key="1">
    <source>
        <dbReference type="SAM" id="MobiDB-lite"/>
    </source>
</evidence>
<feature type="region of interest" description="Disordered" evidence="1">
    <location>
        <begin position="518"/>
        <end position="543"/>
    </location>
</feature>
<dbReference type="GO" id="GO:0030139">
    <property type="term" value="C:endocytic vesicle"/>
    <property type="evidence" value="ECO:0007669"/>
    <property type="project" value="TreeGrafter"/>
</dbReference>
<dbReference type="InterPro" id="IPR045046">
    <property type="entry name" value="Vps9-like"/>
</dbReference>
<dbReference type="PANTHER" id="PTHR23101">
    <property type="entry name" value="RAB GDP/GTP EXCHANGE FACTOR"/>
    <property type="match status" value="1"/>
</dbReference>
<dbReference type="Proteomes" id="UP000800092">
    <property type="component" value="Unassembled WGS sequence"/>
</dbReference>
<reference evidence="3" key="1">
    <citation type="journal article" date="2020" name="Stud. Mycol.">
        <title>101 Dothideomycetes genomes: a test case for predicting lifestyles and emergence of pathogens.</title>
        <authorList>
            <person name="Haridas S."/>
            <person name="Albert R."/>
            <person name="Binder M."/>
            <person name="Bloem J."/>
            <person name="Labutti K."/>
            <person name="Salamov A."/>
            <person name="Andreopoulos B."/>
            <person name="Baker S."/>
            <person name="Barry K."/>
            <person name="Bills G."/>
            <person name="Bluhm B."/>
            <person name="Cannon C."/>
            <person name="Castanera R."/>
            <person name="Culley D."/>
            <person name="Daum C."/>
            <person name="Ezra D."/>
            <person name="Gonzalez J."/>
            <person name="Henrissat B."/>
            <person name="Kuo A."/>
            <person name="Liang C."/>
            <person name="Lipzen A."/>
            <person name="Lutzoni F."/>
            <person name="Magnuson J."/>
            <person name="Mondo S."/>
            <person name="Nolan M."/>
            <person name="Ohm R."/>
            <person name="Pangilinan J."/>
            <person name="Park H.-J."/>
            <person name="Ramirez L."/>
            <person name="Alfaro M."/>
            <person name="Sun H."/>
            <person name="Tritt A."/>
            <person name="Yoshinaga Y."/>
            <person name="Zwiers L.-H."/>
            <person name="Turgeon B."/>
            <person name="Goodwin S."/>
            <person name="Spatafora J."/>
            <person name="Crous P."/>
            <person name="Grigoriev I."/>
        </authorList>
    </citation>
    <scope>NUCLEOTIDE SEQUENCE</scope>
    <source>
        <strain evidence="3">Tuck. ex Michener</strain>
    </source>
</reference>
<feature type="region of interest" description="Disordered" evidence="1">
    <location>
        <begin position="1"/>
        <end position="60"/>
    </location>
</feature>
<dbReference type="PANTHER" id="PTHR23101:SF97">
    <property type="entry name" value="DOMAIN PROTEIN, PUTATIVE (AFU_ORTHOLOGUE AFUA_2G10890)-RELATED"/>
    <property type="match status" value="1"/>
</dbReference>
<feature type="region of interest" description="Disordered" evidence="1">
    <location>
        <begin position="145"/>
        <end position="193"/>
    </location>
</feature>
<dbReference type="EMBL" id="ML991783">
    <property type="protein sequence ID" value="KAF2236745.1"/>
    <property type="molecule type" value="Genomic_DNA"/>
</dbReference>
<dbReference type="GO" id="GO:0031267">
    <property type="term" value="F:small GTPase binding"/>
    <property type="evidence" value="ECO:0007669"/>
    <property type="project" value="TreeGrafter"/>
</dbReference>
<dbReference type="GO" id="GO:0005085">
    <property type="term" value="F:guanyl-nucleotide exchange factor activity"/>
    <property type="evidence" value="ECO:0007669"/>
    <property type="project" value="InterPro"/>
</dbReference>
<feature type="region of interest" description="Disordered" evidence="1">
    <location>
        <begin position="396"/>
        <end position="467"/>
    </location>
</feature>
<dbReference type="OrthoDB" id="10264848at2759"/>
<protein>
    <recommendedName>
        <fullName evidence="2">VPS9 domain-containing protein</fullName>
    </recommendedName>
</protein>
<evidence type="ECO:0000313" key="3">
    <source>
        <dbReference type="EMBL" id="KAF2236745.1"/>
    </source>
</evidence>
<dbReference type="AlphaFoldDB" id="A0A6A6HF84"/>
<keyword evidence="4" id="KW-1185">Reference proteome</keyword>
<sequence>MQAAASSNVDDTVQSRPNISKSFSRYEPEHPHPPPKAKTFHEGTASELKEGQAHSLLSQALSRGHDGDVFVSKEADENEDHMDGTPVKLPETFDELPIEIRSLTERFLESLSAKVHPTPLSIDALSQLFQDFYVRADAAIATHTAALSSRISREASPARRDVGASGDSSRGRGRSNSGAKQTGGELGEQQMLTPMEISNRRKARRLLELKRTALEEAVERVACERVYDRLWRHRSTDDEERDSKLSSKTAALAVVGIGLKELHVNVDGLKDEARHTEGDKKDEIDALLTTARENILKMNEERYPLGKLKHLTAAHKSIVETLSQLFPSSSSADEVLPTLIYTLITTPAESINAVSNLYFIQRFRSGSKMDGEASYCLVNLEAAISFLETVDLSSLRADETPEGPPKSASLQSLTPPLDKPLPAQPAVNGTKPDILPTPTDPATIRNRTDKSPTPSASSRSSNPQERLNSLIKKADSRIEASRESFLNSADSAFDTINSTLNDSFKFVFGRLTEQREREIQKQHASVPLDPENPDSTVTSSRSPTVIPETLEDARKIVNPTSHADDDAASETSRDVAMTTLEREKALFSDPLDATGTSKPADSKLLDLIGGRAALRDRSTDSGRSSSSSEPRKRVAFAAATAPTSIPSVQNQAGGAAAATTVSMSTSPPTATAMESMKSFGNSLNPLKGLGGIGFRGFGRQTPLQTQTQTQIQTQTQTVVGSVTGEEGKETIGSVSLGSASASNEKVDVGESEKVTAELKKLPVSSRRFIEMKDAKEMKIGEVEDLLREYQRLVAGVQRVITSI</sequence>
<dbReference type="InterPro" id="IPR003123">
    <property type="entry name" value="VPS9"/>
</dbReference>
<feature type="compositionally biased region" description="Low complexity" evidence="1">
    <location>
        <begin position="163"/>
        <end position="179"/>
    </location>
</feature>
<dbReference type="SMART" id="SM00167">
    <property type="entry name" value="VPS9"/>
    <property type="match status" value="1"/>
</dbReference>
<dbReference type="Pfam" id="PF02204">
    <property type="entry name" value="VPS9"/>
    <property type="match status" value="1"/>
</dbReference>